<dbReference type="SUPFAM" id="SSF52980">
    <property type="entry name" value="Restriction endonuclease-like"/>
    <property type="match status" value="1"/>
</dbReference>
<gene>
    <name evidence="1" type="ORF">V2V91_03730</name>
</gene>
<comment type="caution">
    <text evidence="1">The sequence shown here is derived from an EMBL/GenBank/DDBJ whole genome shotgun (WGS) entry which is preliminary data.</text>
</comment>
<dbReference type="EMBL" id="JAZHOV010000002">
    <property type="protein sequence ID" value="MEF2254250.1"/>
    <property type="molecule type" value="Genomic_DNA"/>
</dbReference>
<keyword evidence="2" id="KW-1185">Reference proteome</keyword>
<sequence>MPHPAPLPDGLVPPFSVAAARRLGVPEARLRRKDLSRPFHGVRSVDGDAADDGEASTVRRAIEYSQRMREEEFFSHVTAAILWGLPLPPQRMLTRNRGDAAMPRPLDVGVTLPARAGRARGIRGRSVSPHLAEVCTHPATGLRVSTPATVWAELAAELVLEDLVAVGDAAVREPMWEMDAAALASLADLDRALHAGRRLGIERLRAARPLVRARSRSRPETHLRLAVLHAGLPEPECNWPVLDGDRLLALLDLAYPAKGVCFEYEGEHHLRDAEQWARDIRRHEMLVERGWRIVRVTKDDLYLHRGELFTRIRLALAARY</sequence>
<accession>A0ABU7V3J3</accession>
<protein>
    <recommendedName>
        <fullName evidence="3">DUF559 domain-containing protein</fullName>
    </recommendedName>
</protein>
<reference evidence="1 2" key="1">
    <citation type="submission" date="2024-01" db="EMBL/GenBank/DDBJ databases">
        <title>the genome sequence of strain Microbacterium schleiferi NBRC 15075.</title>
        <authorList>
            <person name="Ding Y."/>
            <person name="Zhang G."/>
        </authorList>
    </citation>
    <scope>NUCLEOTIDE SEQUENCE [LARGE SCALE GENOMIC DNA]</scope>
    <source>
        <strain evidence="1 2">NBRC 15075</strain>
    </source>
</reference>
<dbReference type="Gene3D" id="3.40.960.10">
    <property type="entry name" value="VSR Endonuclease"/>
    <property type="match status" value="1"/>
</dbReference>
<evidence type="ECO:0008006" key="3">
    <source>
        <dbReference type="Google" id="ProtNLM"/>
    </source>
</evidence>
<proteinExistence type="predicted"/>
<dbReference type="RefSeq" id="WP_331790837.1">
    <property type="nucleotide sequence ID" value="NZ_BAAAUO010000005.1"/>
</dbReference>
<evidence type="ECO:0000313" key="2">
    <source>
        <dbReference type="Proteomes" id="UP001351900"/>
    </source>
</evidence>
<name>A0ABU7V3J3_9MICO</name>
<dbReference type="InterPro" id="IPR011335">
    <property type="entry name" value="Restrct_endonuc-II-like"/>
</dbReference>
<dbReference type="Proteomes" id="UP001351900">
    <property type="component" value="Unassembled WGS sequence"/>
</dbReference>
<organism evidence="1 2">
    <name type="scientific">Microbacterium schleiferi</name>
    <dbReference type="NCBI Taxonomy" id="69362"/>
    <lineage>
        <taxon>Bacteria</taxon>
        <taxon>Bacillati</taxon>
        <taxon>Actinomycetota</taxon>
        <taxon>Actinomycetes</taxon>
        <taxon>Micrococcales</taxon>
        <taxon>Microbacteriaceae</taxon>
        <taxon>Microbacterium</taxon>
    </lineage>
</organism>
<evidence type="ECO:0000313" key="1">
    <source>
        <dbReference type="EMBL" id="MEF2254250.1"/>
    </source>
</evidence>